<keyword evidence="17" id="KW-0131">Cell cycle</keyword>
<evidence type="ECO:0000256" key="3">
    <source>
        <dbReference type="ARBA" id="ARBA00022679"/>
    </source>
</evidence>
<feature type="transmembrane region" description="Helical" evidence="16">
    <location>
        <begin position="310"/>
        <end position="329"/>
    </location>
</feature>
<dbReference type="RefSeq" id="WP_420242900.1">
    <property type="nucleotide sequence ID" value="NZ_BOPV01000001.1"/>
</dbReference>
<comment type="similarity">
    <text evidence="11">Belongs to the SEDS family. FtsW subfamily.</text>
</comment>
<dbReference type="EMBL" id="BOPV01000001">
    <property type="protein sequence ID" value="GIL39781.1"/>
    <property type="molecule type" value="Genomic_DNA"/>
</dbReference>
<comment type="catalytic activity">
    <reaction evidence="15">
        <text>[GlcNAc-(1-&gt;4)-Mur2Ac(oyl-L-Ala-gamma-D-Glu-L-Lys-D-Ala-D-Ala)](n)-di-trans,octa-cis-undecaprenyl diphosphate + beta-D-GlcNAc-(1-&gt;4)-Mur2Ac(oyl-L-Ala-gamma-D-Glu-L-Lys-D-Ala-D-Ala)-di-trans,octa-cis-undecaprenyl diphosphate = [GlcNAc-(1-&gt;4)-Mur2Ac(oyl-L-Ala-gamma-D-Glu-L-Lys-D-Ala-D-Ala)](n+1)-di-trans,octa-cis-undecaprenyl diphosphate + di-trans,octa-cis-undecaprenyl diphosphate + H(+)</text>
        <dbReference type="Rhea" id="RHEA:23708"/>
        <dbReference type="Rhea" id="RHEA-COMP:9602"/>
        <dbReference type="Rhea" id="RHEA-COMP:9603"/>
        <dbReference type="ChEBI" id="CHEBI:15378"/>
        <dbReference type="ChEBI" id="CHEBI:58405"/>
        <dbReference type="ChEBI" id="CHEBI:60033"/>
        <dbReference type="ChEBI" id="CHEBI:78435"/>
        <dbReference type="EC" id="2.4.99.28"/>
    </reaction>
</comment>
<protein>
    <recommendedName>
        <fullName evidence="12">Probable peptidoglycan glycosyltransferase FtsW</fullName>
        <ecNumber evidence="14">2.4.99.28</ecNumber>
    </recommendedName>
    <alternativeName>
        <fullName evidence="13">Cell division protein FtsW</fullName>
    </alternativeName>
    <alternativeName>
        <fullName evidence="10">Cell wall polymerase</fullName>
    </alternativeName>
    <alternativeName>
        <fullName evidence="9">Peptidoglycan polymerase</fullName>
    </alternativeName>
</protein>
<feature type="transmembrane region" description="Helical" evidence="16">
    <location>
        <begin position="62"/>
        <end position="79"/>
    </location>
</feature>
<feature type="transmembrane region" description="Helical" evidence="16">
    <location>
        <begin position="349"/>
        <end position="369"/>
    </location>
</feature>
<evidence type="ECO:0000256" key="11">
    <source>
        <dbReference type="ARBA" id="ARBA00038053"/>
    </source>
</evidence>
<accession>A0A8S8XD23</accession>
<keyword evidence="3" id="KW-0808">Transferase</keyword>
<evidence type="ECO:0000256" key="14">
    <source>
        <dbReference type="ARBA" id="ARBA00044770"/>
    </source>
</evidence>
<evidence type="ECO:0000256" key="12">
    <source>
        <dbReference type="ARBA" id="ARBA00041185"/>
    </source>
</evidence>
<feature type="transmembrane region" description="Helical" evidence="16">
    <location>
        <begin position="23"/>
        <end position="42"/>
    </location>
</feature>
<dbReference type="Proteomes" id="UP000681075">
    <property type="component" value="Unassembled WGS sequence"/>
</dbReference>
<feature type="transmembrane region" description="Helical" evidence="16">
    <location>
        <begin position="272"/>
        <end position="298"/>
    </location>
</feature>
<evidence type="ECO:0000256" key="6">
    <source>
        <dbReference type="ARBA" id="ARBA00022984"/>
    </source>
</evidence>
<evidence type="ECO:0000256" key="15">
    <source>
        <dbReference type="ARBA" id="ARBA00049902"/>
    </source>
</evidence>
<feature type="transmembrane region" description="Helical" evidence="16">
    <location>
        <begin position="126"/>
        <end position="141"/>
    </location>
</feature>
<comment type="subcellular location">
    <subcellularLocation>
        <location evidence="1">Membrane</location>
        <topology evidence="1">Multi-pass membrane protein</topology>
    </subcellularLocation>
</comment>
<dbReference type="PANTHER" id="PTHR30474">
    <property type="entry name" value="CELL CYCLE PROTEIN"/>
    <property type="match status" value="1"/>
</dbReference>
<dbReference type="GO" id="GO:0015648">
    <property type="term" value="F:lipid-linked peptidoglycan transporter activity"/>
    <property type="evidence" value="ECO:0007669"/>
    <property type="project" value="TreeGrafter"/>
</dbReference>
<evidence type="ECO:0000256" key="16">
    <source>
        <dbReference type="SAM" id="Phobius"/>
    </source>
</evidence>
<proteinExistence type="inferred from homology"/>
<keyword evidence="5" id="KW-0133">Cell shape</keyword>
<reference evidence="17" key="1">
    <citation type="submission" date="2021-02" db="EMBL/GenBank/DDBJ databases">
        <title>Genome sequence of Rhodospirillales sp. strain TMPK1 isolated from soil.</title>
        <authorList>
            <person name="Nakai R."/>
            <person name="Kusada H."/>
            <person name="Tamaki H."/>
        </authorList>
    </citation>
    <scope>NUCLEOTIDE SEQUENCE</scope>
    <source>
        <strain evidence="17">TMPK1</strain>
    </source>
</reference>
<keyword evidence="4 16" id="KW-0812">Transmembrane</keyword>
<evidence type="ECO:0000256" key="5">
    <source>
        <dbReference type="ARBA" id="ARBA00022960"/>
    </source>
</evidence>
<evidence type="ECO:0000256" key="10">
    <source>
        <dbReference type="ARBA" id="ARBA00033270"/>
    </source>
</evidence>
<evidence type="ECO:0000256" key="4">
    <source>
        <dbReference type="ARBA" id="ARBA00022692"/>
    </source>
</evidence>
<evidence type="ECO:0000256" key="7">
    <source>
        <dbReference type="ARBA" id="ARBA00022989"/>
    </source>
</evidence>
<dbReference type="InterPro" id="IPR001182">
    <property type="entry name" value="FtsW/RodA"/>
</dbReference>
<feature type="transmembrane region" description="Helical" evidence="16">
    <location>
        <begin position="198"/>
        <end position="218"/>
    </location>
</feature>
<keyword evidence="8 16" id="KW-0472">Membrane</keyword>
<dbReference type="GO" id="GO:0009252">
    <property type="term" value="P:peptidoglycan biosynthetic process"/>
    <property type="evidence" value="ECO:0007669"/>
    <property type="project" value="UniProtKB-KW"/>
</dbReference>
<comment type="caution">
    <text evidence="17">The sequence shown here is derived from an EMBL/GenBank/DDBJ whole genome shotgun (WGS) entry which is preliminary data.</text>
</comment>
<dbReference type="PANTHER" id="PTHR30474:SF2">
    <property type="entry name" value="PEPTIDOGLYCAN GLYCOSYLTRANSFERASE FTSW-RELATED"/>
    <property type="match status" value="1"/>
</dbReference>
<feature type="transmembrane region" description="Helical" evidence="16">
    <location>
        <begin position="86"/>
        <end position="106"/>
    </location>
</feature>
<feature type="transmembrane region" description="Helical" evidence="16">
    <location>
        <begin position="153"/>
        <end position="170"/>
    </location>
</feature>
<name>A0A8S8XD23_9PROT</name>
<keyword evidence="17" id="KW-0132">Cell division</keyword>
<evidence type="ECO:0000313" key="18">
    <source>
        <dbReference type="Proteomes" id="UP000681075"/>
    </source>
</evidence>
<dbReference type="GO" id="GO:0008955">
    <property type="term" value="F:peptidoglycan glycosyltransferase activity"/>
    <property type="evidence" value="ECO:0007669"/>
    <property type="project" value="UniProtKB-EC"/>
</dbReference>
<evidence type="ECO:0000256" key="9">
    <source>
        <dbReference type="ARBA" id="ARBA00032370"/>
    </source>
</evidence>
<keyword evidence="6" id="KW-0573">Peptidoglycan synthesis</keyword>
<dbReference type="Pfam" id="PF01098">
    <property type="entry name" value="FTSW_RODA_SPOVE"/>
    <property type="match status" value="1"/>
</dbReference>
<keyword evidence="2" id="KW-0328">Glycosyltransferase</keyword>
<evidence type="ECO:0000313" key="17">
    <source>
        <dbReference type="EMBL" id="GIL39781.1"/>
    </source>
</evidence>
<organism evidence="17 18">
    <name type="scientific">Roseiterribacter gracilis</name>
    <dbReference type="NCBI Taxonomy" id="2812848"/>
    <lineage>
        <taxon>Bacteria</taxon>
        <taxon>Pseudomonadati</taxon>
        <taxon>Pseudomonadota</taxon>
        <taxon>Alphaproteobacteria</taxon>
        <taxon>Rhodospirillales</taxon>
        <taxon>Roseiterribacteraceae</taxon>
        <taxon>Roseiterribacter</taxon>
    </lineage>
</organism>
<dbReference type="GO" id="GO:0032153">
    <property type="term" value="C:cell division site"/>
    <property type="evidence" value="ECO:0007669"/>
    <property type="project" value="TreeGrafter"/>
</dbReference>
<evidence type="ECO:0000256" key="2">
    <source>
        <dbReference type="ARBA" id="ARBA00022676"/>
    </source>
</evidence>
<keyword evidence="18" id="KW-1185">Reference proteome</keyword>
<dbReference type="GO" id="GO:0051301">
    <property type="term" value="P:cell division"/>
    <property type="evidence" value="ECO:0007669"/>
    <property type="project" value="UniProtKB-KW"/>
</dbReference>
<dbReference type="EC" id="2.4.99.28" evidence="14"/>
<evidence type="ECO:0000256" key="8">
    <source>
        <dbReference type="ARBA" id="ARBA00023136"/>
    </source>
</evidence>
<sequence>MSFAVARTDSSILGRWWWTVDRWTLAALACIVLMGALLVAAASPPVAQRIGLPTFYFVQRHLLLLGPSLLVMIGVSLLSPTSVRRLAMVCFLGALGATVLTLFAGVEIKGATRWIHLGPLSVQPSEFLKPAFAVVSAWFFARHHAAREAGQRFPGNLIAIGLYLLTVAVLMKQPDFGMTFVISAVWFAQFFLAGLPILFVLGLAVMGVTALVGAYFTFSHVASRIDRFLNPASGDTYQVDRSLEAFVNGGLLGTGPGQGKVKLSLPDAHADFIFAVAGEELGLFATLAIVALFGFVVLRGFQRLTRDQDLFVVLAAGGLFTQFGLQALIHMGSSLHLLPAKGMTLPFISFGGSSLLALGFGMGMALALTRTRFGMHGDKR</sequence>
<dbReference type="AlphaFoldDB" id="A0A8S8XD23"/>
<gene>
    <name evidence="17" type="ORF">TMPK1_20180</name>
</gene>
<evidence type="ECO:0000256" key="13">
    <source>
        <dbReference type="ARBA" id="ARBA00041418"/>
    </source>
</evidence>
<dbReference type="GO" id="GO:0008360">
    <property type="term" value="P:regulation of cell shape"/>
    <property type="evidence" value="ECO:0007669"/>
    <property type="project" value="UniProtKB-KW"/>
</dbReference>
<feature type="transmembrane region" description="Helical" evidence="16">
    <location>
        <begin position="176"/>
        <end position="193"/>
    </location>
</feature>
<dbReference type="GO" id="GO:0005886">
    <property type="term" value="C:plasma membrane"/>
    <property type="evidence" value="ECO:0007669"/>
    <property type="project" value="TreeGrafter"/>
</dbReference>
<keyword evidence="7 16" id="KW-1133">Transmembrane helix</keyword>
<evidence type="ECO:0000256" key="1">
    <source>
        <dbReference type="ARBA" id="ARBA00004141"/>
    </source>
</evidence>